<organism evidence="9 10">
    <name type="scientific">Hyaloscypha bicolor E</name>
    <dbReference type="NCBI Taxonomy" id="1095630"/>
    <lineage>
        <taxon>Eukaryota</taxon>
        <taxon>Fungi</taxon>
        <taxon>Dikarya</taxon>
        <taxon>Ascomycota</taxon>
        <taxon>Pezizomycotina</taxon>
        <taxon>Leotiomycetes</taxon>
        <taxon>Helotiales</taxon>
        <taxon>Hyaloscyphaceae</taxon>
        <taxon>Hyaloscypha</taxon>
        <taxon>Hyaloscypha bicolor</taxon>
    </lineage>
</organism>
<accession>A0A2J6T1S8</accession>
<comment type="function">
    <text evidence="7">Component of the eukaryotic translation initiation factor 3 (eIF-3) complex, which is involved in protein synthesis of a specialized repertoire of mRNAs and, together with other initiation factors, stimulates binding of mRNA and methionyl-tRNAi to the 40S ribosome. The eIF-3 complex specifically targets and initiates translation of a subset of mRNAs involved in cell proliferation.</text>
</comment>
<keyword evidence="3 8" id="KW-0853">WD repeat</keyword>
<dbReference type="Proteomes" id="UP000235371">
    <property type="component" value="Unassembled WGS sequence"/>
</dbReference>
<evidence type="ECO:0000256" key="4">
    <source>
        <dbReference type="ARBA" id="ARBA00022737"/>
    </source>
</evidence>
<dbReference type="InterPro" id="IPR015943">
    <property type="entry name" value="WD40/YVTN_repeat-like_dom_sf"/>
</dbReference>
<dbReference type="AlphaFoldDB" id="A0A2J6T1S8"/>
<dbReference type="GO" id="GO:0071541">
    <property type="term" value="C:eukaryotic translation initiation factor 3 complex, eIF3m"/>
    <property type="evidence" value="ECO:0007669"/>
    <property type="project" value="TreeGrafter"/>
</dbReference>
<dbReference type="PANTHER" id="PTHR19877">
    <property type="entry name" value="EUKARYOTIC TRANSLATION INITIATION FACTOR 3 SUBUNIT I"/>
    <property type="match status" value="1"/>
</dbReference>
<keyword evidence="10" id="KW-1185">Reference proteome</keyword>
<keyword evidence="2 7" id="KW-0396">Initiation factor</keyword>
<proteinExistence type="inferred from homology"/>
<comment type="subunit">
    <text evidence="7">Component of the eukaryotic translation initiation factor 3 (eIF-3) complex.</text>
</comment>
<dbReference type="Gene3D" id="2.130.10.10">
    <property type="entry name" value="YVTN repeat-like/Quinoprotein amine dehydrogenase"/>
    <property type="match status" value="1"/>
</dbReference>
<dbReference type="HAMAP" id="MF_03008">
    <property type="entry name" value="eIF3i"/>
    <property type="match status" value="1"/>
</dbReference>
<dbReference type="OrthoDB" id="24966at2759"/>
<evidence type="ECO:0000256" key="7">
    <source>
        <dbReference type="HAMAP-Rule" id="MF_03008"/>
    </source>
</evidence>
<dbReference type="InParanoid" id="A0A2J6T1S8"/>
<dbReference type="PANTHER" id="PTHR19877:SF1">
    <property type="entry name" value="EUKARYOTIC TRANSLATION INITIATION FACTOR 3 SUBUNIT I"/>
    <property type="match status" value="1"/>
</dbReference>
<reference evidence="9 10" key="1">
    <citation type="submission" date="2016-04" db="EMBL/GenBank/DDBJ databases">
        <title>A degradative enzymes factory behind the ericoid mycorrhizal symbiosis.</title>
        <authorList>
            <consortium name="DOE Joint Genome Institute"/>
            <person name="Martino E."/>
            <person name="Morin E."/>
            <person name="Grelet G."/>
            <person name="Kuo A."/>
            <person name="Kohler A."/>
            <person name="Daghino S."/>
            <person name="Barry K."/>
            <person name="Choi C."/>
            <person name="Cichocki N."/>
            <person name="Clum A."/>
            <person name="Copeland A."/>
            <person name="Hainaut M."/>
            <person name="Haridas S."/>
            <person name="Labutti K."/>
            <person name="Lindquist E."/>
            <person name="Lipzen A."/>
            <person name="Khouja H.-R."/>
            <person name="Murat C."/>
            <person name="Ohm R."/>
            <person name="Olson A."/>
            <person name="Spatafora J."/>
            <person name="Veneault-Fourrey C."/>
            <person name="Henrissat B."/>
            <person name="Grigoriev I."/>
            <person name="Martin F."/>
            <person name="Perotto S."/>
        </authorList>
    </citation>
    <scope>NUCLEOTIDE SEQUENCE [LARGE SCALE GENOMIC DNA]</scope>
    <source>
        <strain evidence="9 10">E</strain>
    </source>
</reference>
<evidence type="ECO:0000256" key="5">
    <source>
        <dbReference type="ARBA" id="ARBA00022917"/>
    </source>
</evidence>
<dbReference type="SMART" id="SM00320">
    <property type="entry name" value="WD40"/>
    <property type="match status" value="6"/>
</dbReference>
<evidence type="ECO:0000313" key="10">
    <source>
        <dbReference type="Proteomes" id="UP000235371"/>
    </source>
</evidence>
<keyword evidence="1 7" id="KW-0963">Cytoplasm</keyword>
<dbReference type="InterPro" id="IPR019775">
    <property type="entry name" value="WD40_repeat_CS"/>
</dbReference>
<comment type="subcellular location">
    <subcellularLocation>
        <location evidence="7">Cytoplasm</location>
    </subcellularLocation>
</comment>
<dbReference type="FunCoup" id="A0A2J6T1S8">
    <property type="interactions" value="1103"/>
</dbReference>
<evidence type="ECO:0000256" key="1">
    <source>
        <dbReference type="ARBA" id="ARBA00022490"/>
    </source>
</evidence>
<gene>
    <name evidence="7" type="primary">TIF34</name>
    <name evidence="9" type="ORF">K444DRAFT_615329</name>
</gene>
<comment type="similarity">
    <text evidence="6">Belongs to the WD repeat STRAP family.</text>
</comment>
<keyword evidence="4" id="KW-0677">Repeat</keyword>
<dbReference type="GO" id="GO:0016282">
    <property type="term" value="C:eukaryotic 43S preinitiation complex"/>
    <property type="evidence" value="ECO:0007669"/>
    <property type="project" value="UniProtKB-UniRule"/>
</dbReference>
<feature type="repeat" description="WD" evidence="8">
    <location>
        <begin position="48"/>
        <end position="89"/>
    </location>
</feature>
<keyword evidence="5 7" id="KW-0648">Protein biosynthesis</keyword>
<feature type="repeat" description="WD" evidence="8">
    <location>
        <begin position="284"/>
        <end position="314"/>
    </location>
</feature>
<dbReference type="FunFam" id="2.130.10.10:FF:000127">
    <property type="entry name" value="Eukaryotic translation initiation factor 3 subunit I"/>
    <property type="match status" value="1"/>
</dbReference>
<evidence type="ECO:0000256" key="8">
    <source>
        <dbReference type="PROSITE-ProRule" id="PRU00221"/>
    </source>
</evidence>
<dbReference type="GO" id="GO:0003743">
    <property type="term" value="F:translation initiation factor activity"/>
    <property type="evidence" value="ECO:0007669"/>
    <property type="project" value="UniProtKB-UniRule"/>
</dbReference>
<dbReference type="PROSITE" id="PS50294">
    <property type="entry name" value="WD_REPEATS_REGION"/>
    <property type="match status" value="2"/>
</dbReference>
<dbReference type="InterPro" id="IPR036322">
    <property type="entry name" value="WD40_repeat_dom_sf"/>
</dbReference>
<sequence>MRPILLQGHERALTQIKYNRDGDIIFSTAKDQHICAWFAHNGERLGTYHGHQGALWTVDVDPTSTLIASGAADNTVRLWEIRSGKCLKVWEFNTAVKRVEFNEDGSQLLAVTEKRMGFLGTIEVMDINLDPEAEQSDEKVLTITCEESKATVAGWSYLSKYIIAGHEDGTVSQYDAKTGEQLDNTQIHEPDMPITDLQWSADRTYFITASKDKTAKLINAQDLEVMKTYVADTPLNSASITPKKDFVILGGGQDAMGVTQTDARQGKFEARFYHKVFAEEIGRVRGHFGPLNSVAVDPTGKSYASGGEDGYVRVHQFDKGYFDFTYEVERQAKAQGQM</sequence>
<evidence type="ECO:0000313" key="9">
    <source>
        <dbReference type="EMBL" id="PMD56893.1"/>
    </source>
</evidence>
<dbReference type="InterPro" id="IPR001680">
    <property type="entry name" value="WD40_rpt"/>
</dbReference>
<evidence type="ECO:0000256" key="2">
    <source>
        <dbReference type="ARBA" id="ARBA00022540"/>
    </source>
</evidence>
<dbReference type="STRING" id="1095630.A0A2J6T1S8"/>
<dbReference type="InterPro" id="IPR027525">
    <property type="entry name" value="eIF3i"/>
</dbReference>
<dbReference type="GO" id="GO:0003723">
    <property type="term" value="F:RNA binding"/>
    <property type="evidence" value="ECO:0007669"/>
    <property type="project" value="TreeGrafter"/>
</dbReference>
<dbReference type="GO" id="GO:0001732">
    <property type="term" value="P:formation of cytoplasmic translation initiation complex"/>
    <property type="evidence" value="ECO:0007669"/>
    <property type="project" value="UniProtKB-UniRule"/>
</dbReference>
<feature type="repeat" description="WD" evidence="8">
    <location>
        <begin position="6"/>
        <end position="47"/>
    </location>
</feature>
<protein>
    <recommendedName>
        <fullName evidence="7">Eukaryotic translation initiation factor 3 subunit I</fullName>
        <shortName evidence="7">eIF3i</shortName>
    </recommendedName>
    <alternativeName>
        <fullName evidence="7">Eukaryotic translation initiation factor 3 39 kDa subunit homolog</fullName>
        <shortName evidence="7">eIF-3 39 kDa subunit homolog</shortName>
    </alternativeName>
</protein>
<comment type="similarity">
    <text evidence="7">Belongs to the eIF-3 subunit I family.</text>
</comment>
<evidence type="ECO:0000256" key="3">
    <source>
        <dbReference type="ARBA" id="ARBA00022574"/>
    </source>
</evidence>
<name>A0A2J6T1S8_9HELO</name>
<dbReference type="EMBL" id="KZ613847">
    <property type="protein sequence ID" value="PMD56893.1"/>
    <property type="molecule type" value="Genomic_DNA"/>
</dbReference>
<evidence type="ECO:0000256" key="6">
    <source>
        <dbReference type="ARBA" id="ARBA00038394"/>
    </source>
</evidence>
<dbReference type="PROSITE" id="PS00678">
    <property type="entry name" value="WD_REPEATS_1"/>
    <property type="match status" value="1"/>
</dbReference>
<dbReference type="Pfam" id="PF24805">
    <property type="entry name" value="EIF3I"/>
    <property type="match status" value="1"/>
</dbReference>
<dbReference type="PROSITE" id="PS50082">
    <property type="entry name" value="WD_REPEATS_2"/>
    <property type="match status" value="3"/>
</dbReference>
<dbReference type="GO" id="GO:0033290">
    <property type="term" value="C:eukaryotic 48S preinitiation complex"/>
    <property type="evidence" value="ECO:0007669"/>
    <property type="project" value="UniProtKB-UniRule"/>
</dbReference>
<dbReference type="SUPFAM" id="SSF50978">
    <property type="entry name" value="WD40 repeat-like"/>
    <property type="match status" value="1"/>
</dbReference>